<dbReference type="InterPro" id="IPR000436">
    <property type="entry name" value="Sushi_SCR_CCP_dom"/>
</dbReference>
<dbReference type="InterPro" id="IPR003410">
    <property type="entry name" value="HYR_dom"/>
</dbReference>
<feature type="compositionally biased region" description="Polar residues" evidence="10">
    <location>
        <begin position="68"/>
        <end position="79"/>
    </location>
</feature>
<dbReference type="PANTHER" id="PTHR47333">
    <property type="entry name" value="VON WILLEBRAND FACTOR C AND EGF DOMAIN-CONTAINING PROTEIN"/>
    <property type="match status" value="1"/>
</dbReference>
<dbReference type="GO" id="GO:0005509">
    <property type="term" value="F:calcium ion binding"/>
    <property type="evidence" value="ECO:0007669"/>
    <property type="project" value="InterPro"/>
</dbReference>
<evidence type="ECO:0000259" key="11">
    <source>
        <dbReference type="PROSITE" id="PS50026"/>
    </source>
</evidence>
<dbReference type="PROSITE" id="PS00010">
    <property type="entry name" value="ASX_HYDROXYL"/>
    <property type="match status" value="2"/>
</dbReference>
<dbReference type="InterPro" id="IPR026823">
    <property type="entry name" value="cEGF"/>
</dbReference>
<comment type="subcellular location">
    <subcellularLocation>
        <location evidence="1">Secreted</location>
    </subcellularLocation>
</comment>
<dbReference type="CDD" id="cd00054">
    <property type="entry name" value="EGF_CA"/>
    <property type="match status" value="2"/>
</dbReference>
<keyword evidence="9" id="KW-0768">Sushi</keyword>
<dbReference type="SMART" id="SM00032">
    <property type="entry name" value="CCP"/>
    <property type="match status" value="1"/>
</dbReference>
<dbReference type="PANTHER" id="PTHR47333:SF4">
    <property type="entry name" value="EGF-LIKE DOMAIN-CONTAINING PROTEIN"/>
    <property type="match status" value="1"/>
</dbReference>
<feature type="domain" description="Sushi" evidence="13">
    <location>
        <begin position="447"/>
        <end position="508"/>
    </location>
</feature>
<dbReference type="AlphaFoldDB" id="A0A9P0CLX6"/>
<evidence type="ECO:0000256" key="2">
    <source>
        <dbReference type="ARBA" id="ARBA00022525"/>
    </source>
</evidence>
<dbReference type="PROSITE" id="PS50026">
    <property type="entry name" value="EGF_3"/>
    <property type="match status" value="1"/>
</dbReference>
<feature type="compositionally biased region" description="Basic residues" evidence="10">
    <location>
        <begin position="80"/>
        <end position="103"/>
    </location>
</feature>
<dbReference type="OrthoDB" id="10045365at2759"/>
<reference evidence="14" key="1">
    <citation type="submission" date="2022-01" db="EMBL/GenBank/DDBJ databases">
        <authorList>
            <person name="King R."/>
        </authorList>
    </citation>
    <scope>NUCLEOTIDE SEQUENCE</scope>
</reference>
<evidence type="ECO:0000256" key="6">
    <source>
        <dbReference type="ARBA" id="ARBA00023157"/>
    </source>
</evidence>
<feature type="region of interest" description="Disordered" evidence="10">
    <location>
        <begin position="1"/>
        <end position="27"/>
    </location>
</feature>
<keyword evidence="7" id="KW-0325">Glycoprotein</keyword>
<evidence type="ECO:0000256" key="1">
    <source>
        <dbReference type="ARBA" id="ARBA00004613"/>
    </source>
</evidence>
<sequence>MGFGPWMGKTRQRMEHGASVTSIRDSSSKYGSLAADVDLITTNVLEDSGQQNVTVQFVAKTDLPNSNNSEFGLTTNSNKTKSHLQHKRKLRRFRGKRPRRRRIGSNSTTPSLGPTMKQKPLKYTTMAKKRNLRRRKFRKNGKKQKSDSSILEITTAKGIIISRITQSNDTINKLIEKLNKNPEDNFDEFKSKKRTGDKEILMPDGIVDPLKNITEKGNALSHRNLVYSRCKRNRGGCAHFCHPKGKIKCSCIKGFYLGEDRRSCLDIDECKSNNGQCETECINLIGSYVCKCPEGLALTDDKLSCQDVNECLLRNGHGPCQDTCINTFGSYECSCDALNGTKLGFDGHTCEDIDECLQSNGGCSHICINTLGRSFCSCPSGLELSSDWKTCQDINECQNDHVSKTCKNCLNTQGSYICLDVSDMQSDQSSSASTVCKPLFPPSYGFISCSRKGAFQSITRKGRKRTINSPGTTCKLICPAGYRIVGEYYAFCETSGEWHGKRIGKCVGASPPKLQCPKTQHVTIANGEKRVLVKFSSPTTDVHWNYVKSKPRWAKDLEGYFREGRHDITFTVKDPDSRLFSTCSFKIVVESNSV</sequence>
<feature type="domain" description="EGF-like" evidence="11">
    <location>
        <begin position="307"/>
        <end position="351"/>
    </location>
</feature>
<dbReference type="Pfam" id="PF12662">
    <property type="entry name" value="cEGF"/>
    <property type="match status" value="1"/>
</dbReference>
<evidence type="ECO:0000256" key="10">
    <source>
        <dbReference type="SAM" id="MobiDB-lite"/>
    </source>
</evidence>
<keyword evidence="15" id="KW-1185">Reference proteome</keyword>
<comment type="caution">
    <text evidence="8">Lacks conserved residue(s) required for the propagation of feature annotation.</text>
</comment>
<dbReference type="Proteomes" id="UP001153636">
    <property type="component" value="Chromosome 11"/>
</dbReference>
<dbReference type="SMART" id="SM00181">
    <property type="entry name" value="EGF"/>
    <property type="match status" value="5"/>
</dbReference>
<dbReference type="InterPro" id="IPR035976">
    <property type="entry name" value="Sushi/SCR/CCP_sf"/>
</dbReference>
<dbReference type="InterPro" id="IPR049883">
    <property type="entry name" value="NOTCH1_EGF-like"/>
</dbReference>
<evidence type="ECO:0000313" key="14">
    <source>
        <dbReference type="EMBL" id="CAH1101057.1"/>
    </source>
</evidence>
<keyword evidence="6 9" id="KW-1015">Disulfide bond</keyword>
<feature type="disulfide bond" evidence="9">
    <location>
        <begin position="449"/>
        <end position="492"/>
    </location>
</feature>
<name>A0A9P0CLX6_9CUCU</name>
<dbReference type="EMBL" id="OV651823">
    <property type="protein sequence ID" value="CAH1101057.1"/>
    <property type="molecule type" value="Genomic_DNA"/>
</dbReference>
<dbReference type="InterPro" id="IPR001881">
    <property type="entry name" value="EGF-like_Ca-bd_dom"/>
</dbReference>
<feature type="region of interest" description="Disordered" evidence="10">
    <location>
        <begin position="68"/>
        <end position="118"/>
    </location>
</feature>
<gene>
    <name evidence="14" type="ORF">PSYICH_LOCUS2797</name>
</gene>
<evidence type="ECO:0000256" key="8">
    <source>
        <dbReference type="PROSITE-ProRule" id="PRU00076"/>
    </source>
</evidence>
<feature type="domain" description="HYR" evidence="12">
    <location>
        <begin position="507"/>
        <end position="591"/>
    </location>
</feature>
<evidence type="ECO:0000256" key="3">
    <source>
        <dbReference type="ARBA" id="ARBA00022536"/>
    </source>
</evidence>
<evidence type="ECO:0000256" key="4">
    <source>
        <dbReference type="ARBA" id="ARBA00022729"/>
    </source>
</evidence>
<evidence type="ECO:0000259" key="13">
    <source>
        <dbReference type="PROSITE" id="PS50923"/>
    </source>
</evidence>
<dbReference type="Gene3D" id="2.10.70.10">
    <property type="entry name" value="Complement Module, domain 1"/>
    <property type="match status" value="1"/>
</dbReference>
<dbReference type="Pfam" id="PF14670">
    <property type="entry name" value="FXa_inhibition"/>
    <property type="match status" value="2"/>
</dbReference>
<dbReference type="CDD" id="cd00033">
    <property type="entry name" value="CCP"/>
    <property type="match status" value="1"/>
</dbReference>
<dbReference type="PROSITE" id="PS50825">
    <property type="entry name" value="HYR"/>
    <property type="match status" value="1"/>
</dbReference>
<evidence type="ECO:0000256" key="9">
    <source>
        <dbReference type="PROSITE-ProRule" id="PRU00302"/>
    </source>
</evidence>
<dbReference type="PROSITE" id="PS01187">
    <property type="entry name" value="EGF_CA"/>
    <property type="match status" value="1"/>
</dbReference>
<dbReference type="Gene3D" id="2.10.25.10">
    <property type="entry name" value="Laminin"/>
    <property type="match status" value="4"/>
</dbReference>
<accession>A0A9P0CLX6</accession>
<organism evidence="14 15">
    <name type="scientific">Psylliodes chrysocephalus</name>
    <dbReference type="NCBI Taxonomy" id="3402493"/>
    <lineage>
        <taxon>Eukaryota</taxon>
        <taxon>Metazoa</taxon>
        <taxon>Ecdysozoa</taxon>
        <taxon>Arthropoda</taxon>
        <taxon>Hexapoda</taxon>
        <taxon>Insecta</taxon>
        <taxon>Pterygota</taxon>
        <taxon>Neoptera</taxon>
        <taxon>Endopterygota</taxon>
        <taxon>Coleoptera</taxon>
        <taxon>Polyphaga</taxon>
        <taxon>Cucujiformia</taxon>
        <taxon>Chrysomeloidea</taxon>
        <taxon>Chrysomelidae</taxon>
        <taxon>Galerucinae</taxon>
        <taxon>Alticini</taxon>
        <taxon>Psylliodes</taxon>
    </lineage>
</organism>
<keyword evidence="2" id="KW-0964">Secreted</keyword>
<protein>
    <submittedName>
        <fullName evidence="14">Uncharacterized protein</fullName>
    </submittedName>
</protein>
<evidence type="ECO:0000259" key="12">
    <source>
        <dbReference type="PROSITE" id="PS50825"/>
    </source>
</evidence>
<dbReference type="FunFam" id="2.10.25.10:FF:000037">
    <property type="entry name" value="Signal peptide, CUB domain and EGF-like domain-containing 2"/>
    <property type="match status" value="2"/>
</dbReference>
<dbReference type="Pfam" id="PF02494">
    <property type="entry name" value="HYR"/>
    <property type="match status" value="1"/>
</dbReference>
<keyword evidence="4" id="KW-0732">Signal</keyword>
<dbReference type="InterPro" id="IPR018097">
    <property type="entry name" value="EGF_Ca-bd_CS"/>
</dbReference>
<proteinExistence type="predicted"/>
<dbReference type="PROSITE" id="PS50923">
    <property type="entry name" value="SUSHI"/>
    <property type="match status" value="1"/>
</dbReference>
<keyword evidence="5" id="KW-0677">Repeat</keyword>
<evidence type="ECO:0000256" key="5">
    <source>
        <dbReference type="ARBA" id="ARBA00022737"/>
    </source>
</evidence>
<evidence type="ECO:0000256" key="7">
    <source>
        <dbReference type="ARBA" id="ARBA00023180"/>
    </source>
</evidence>
<dbReference type="FunFam" id="2.10.25.10:FF:000240">
    <property type="entry name" value="Vitamin K-dependent protein S"/>
    <property type="match status" value="1"/>
</dbReference>
<dbReference type="InterPro" id="IPR000152">
    <property type="entry name" value="EGF-type_Asp/Asn_hydroxyl_site"/>
</dbReference>
<dbReference type="SMART" id="SM00179">
    <property type="entry name" value="EGF_CA"/>
    <property type="match status" value="4"/>
</dbReference>
<dbReference type="SUPFAM" id="SSF57196">
    <property type="entry name" value="EGF/Laminin"/>
    <property type="match status" value="4"/>
</dbReference>
<dbReference type="Pfam" id="PF07645">
    <property type="entry name" value="EGF_CA"/>
    <property type="match status" value="2"/>
</dbReference>
<dbReference type="SUPFAM" id="SSF57535">
    <property type="entry name" value="Complement control module/SCR domain"/>
    <property type="match status" value="1"/>
</dbReference>
<dbReference type="GO" id="GO:0005576">
    <property type="term" value="C:extracellular region"/>
    <property type="evidence" value="ECO:0007669"/>
    <property type="project" value="UniProtKB-SubCell"/>
</dbReference>
<dbReference type="InterPro" id="IPR052080">
    <property type="entry name" value="vWF_C/EGF_Fibrillin"/>
</dbReference>
<keyword evidence="3 8" id="KW-0245">EGF-like domain</keyword>
<dbReference type="InterPro" id="IPR000742">
    <property type="entry name" value="EGF"/>
</dbReference>
<evidence type="ECO:0000313" key="15">
    <source>
        <dbReference type="Proteomes" id="UP001153636"/>
    </source>
</evidence>